<dbReference type="InterPro" id="IPR036021">
    <property type="entry name" value="Tungsten_al_ferr_oxy-like_C"/>
</dbReference>
<dbReference type="PANTHER" id="PTHR30038:SF7">
    <property type="entry name" value="TUNGSTEN-CONTAINING GLYCERALDEHYDE-3-PHOSPHATE:FERREDOXIN OXIDOREDUCTASE"/>
    <property type="match status" value="1"/>
</dbReference>
<dbReference type="SUPFAM" id="SSF56228">
    <property type="entry name" value="Aldehyde ferredoxin oxidoreductase, N-terminal domain"/>
    <property type="match status" value="1"/>
</dbReference>
<evidence type="ECO:0000313" key="10">
    <source>
        <dbReference type="EMBL" id="MBN1572240.1"/>
    </source>
</evidence>
<evidence type="ECO:0000313" key="11">
    <source>
        <dbReference type="Proteomes" id="UP000809273"/>
    </source>
</evidence>
<dbReference type="GO" id="GO:0009055">
    <property type="term" value="F:electron transfer activity"/>
    <property type="evidence" value="ECO:0007669"/>
    <property type="project" value="InterPro"/>
</dbReference>
<comment type="similarity">
    <text evidence="2">Belongs to the AOR/FOR family.</text>
</comment>
<evidence type="ECO:0000256" key="1">
    <source>
        <dbReference type="ARBA" id="ARBA00001966"/>
    </source>
</evidence>
<dbReference type="Proteomes" id="UP000809273">
    <property type="component" value="Unassembled WGS sequence"/>
</dbReference>
<evidence type="ECO:0000256" key="4">
    <source>
        <dbReference type="ARBA" id="ARBA00022723"/>
    </source>
</evidence>
<evidence type="ECO:0000256" key="8">
    <source>
        <dbReference type="ARBA" id="ARBA00049934"/>
    </source>
</evidence>
<dbReference type="GO" id="GO:0046872">
    <property type="term" value="F:metal ion binding"/>
    <property type="evidence" value="ECO:0007669"/>
    <property type="project" value="UniProtKB-KW"/>
</dbReference>
<proteinExistence type="inferred from homology"/>
<reference evidence="10" key="2">
    <citation type="submission" date="2021-01" db="EMBL/GenBank/DDBJ databases">
        <authorList>
            <person name="Hahn C.R."/>
            <person name="Youssef N.H."/>
            <person name="Elshahed M."/>
        </authorList>
    </citation>
    <scope>NUCLEOTIDE SEQUENCE</scope>
    <source>
        <strain evidence="10">Zod_Metabat.24</strain>
    </source>
</reference>
<sequence>MPGGYIGRYLVCDLSKKTYETVEPGDAFYKKYLSGYGLGAAVITQRQKPGTDPLSPEAHLGFCSGLLTGTGAMFSGRYMVVGKSPLTGGWGDANSGGFFSHEIKKAGYDAVFFTGSSKEPVWVHLTNDGVEFKSAKHLWGKDTVETEEAIKKDLNDKKVQIASIGMAGEKVSLISGIVNDSGRIAARSGLGSVMGSKKLKAFSVKGTGKIPVADPAAMKKITEKFMKKFKRVGPPDKISVKFLQPFGKLIGRTGLHVPTQPSTVRLMFKKYGTSALTAYSSEVGDSPVKNWGGVGYSDFPLDSKSSKLSEEEVIKYEKKKYHCQACPLGCGGIFDIDFGKFKGTEGHKPEYETLSAFGSLILNDDLESIVEINEMCNRAGIDTISTGGAVAFAIECFENGIIDEKMTGGLKLGWGKSEEIKKLVEMIIERKNIGDLLADGVKKASEEIGGDSYKYAVHAGGQELPMHDGRLDKGYAMAYQCEPTPGRHTISSFLYGQLWGVKKIFPEAKRMIKEAKGKDMKGVNLYAATTFYMQIINGAGVCEFGPLTGPVPVIDYINAATGWKFSPNEYFKIGERILSLRKAFNVREGIKAKDTKMHGRGFGNPPMKKGPHKNVTLDMDALQKGLFEVMSWDDVTGGPTKDKIKELGLDELSL</sequence>
<protein>
    <submittedName>
        <fullName evidence="10">Aldehyde ferredoxin oxidoreductase family protein</fullName>
    </submittedName>
</protein>
<keyword evidence="4" id="KW-0479">Metal-binding</keyword>
<keyword evidence="7" id="KW-0411">Iron-sulfur</keyword>
<comment type="cofactor">
    <cofactor evidence="1">
        <name>[4Fe-4S] cluster</name>
        <dbReference type="ChEBI" id="CHEBI:49883"/>
    </cofactor>
</comment>
<dbReference type="SMART" id="SM00790">
    <property type="entry name" value="AFOR_N"/>
    <property type="match status" value="1"/>
</dbReference>
<dbReference type="InterPro" id="IPR001203">
    <property type="entry name" value="OxRdtase_Ald_Fedxn_C"/>
</dbReference>
<dbReference type="PANTHER" id="PTHR30038">
    <property type="entry name" value="ALDEHYDE FERREDOXIN OXIDOREDUCTASE"/>
    <property type="match status" value="1"/>
</dbReference>
<keyword evidence="6" id="KW-0408">Iron</keyword>
<name>A0A9D8PNS1_9DELT</name>
<dbReference type="SUPFAM" id="SSF48310">
    <property type="entry name" value="Aldehyde ferredoxin oxidoreductase, C-terminal domains"/>
    <property type="match status" value="1"/>
</dbReference>
<dbReference type="GO" id="GO:0051539">
    <property type="term" value="F:4 iron, 4 sulfur cluster binding"/>
    <property type="evidence" value="ECO:0007669"/>
    <property type="project" value="UniProtKB-KW"/>
</dbReference>
<reference evidence="10" key="1">
    <citation type="journal article" date="2021" name="Environ. Microbiol.">
        <title>Genomic characterization of three novel Desulfobacterota classes expand the metabolic and phylogenetic diversity of the phylum.</title>
        <authorList>
            <person name="Murphy C.L."/>
            <person name="Biggerstaff J."/>
            <person name="Eichhorn A."/>
            <person name="Ewing E."/>
            <person name="Shahan R."/>
            <person name="Soriano D."/>
            <person name="Stewart S."/>
            <person name="VanMol K."/>
            <person name="Walker R."/>
            <person name="Walters P."/>
            <person name="Elshahed M.S."/>
            <person name="Youssef N.H."/>
        </authorList>
    </citation>
    <scope>NUCLEOTIDE SEQUENCE</scope>
    <source>
        <strain evidence="10">Zod_Metabat.24</strain>
    </source>
</reference>
<feature type="domain" description="Aldehyde ferredoxin oxidoreductase N-terminal" evidence="9">
    <location>
        <begin position="5"/>
        <end position="208"/>
    </location>
</feature>
<dbReference type="EMBL" id="JAFGIX010000017">
    <property type="protein sequence ID" value="MBN1572240.1"/>
    <property type="molecule type" value="Genomic_DNA"/>
</dbReference>
<gene>
    <name evidence="10" type="ORF">JW984_03470</name>
</gene>
<dbReference type="Gene3D" id="1.10.599.10">
    <property type="entry name" value="Aldehyde Ferredoxin Oxidoreductase Protein, subunit A, domain 3"/>
    <property type="match status" value="1"/>
</dbReference>
<evidence type="ECO:0000256" key="7">
    <source>
        <dbReference type="ARBA" id="ARBA00023014"/>
    </source>
</evidence>
<accession>A0A9D8PNS1</accession>
<dbReference type="Pfam" id="PF01314">
    <property type="entry name" value="AFOR_C"/>
    <property type="match status" value="1"/>
</dbReference>
<evidence type="ECO:0000256" key="2">
    <source>
        <dbReference type="ARBA" id="ARBA00011032"/>
    </source>
</evidence>
<comment type="cofactor">
    <cofactor evidence="8">
        <name>tungstopterin</name>
        <dbReference type="ChEBI" id="CHEBI:30402"/>
    </cofactor>
</comment>
<evidence type="ECO:0000256" key="6">
    <source>
        <dbReference type="ARBA" id="ARBA00023004"/>
    </source>
</evidence>
<dbReference type="Gene3D" id="1.10.569.10">
    <property type="entry name" value="Aldehyde Ferredoxin Oxidoreductase Protein, subunit A, domain 2"/>
    <property type="match status" value="1"/>
</dbReference>
<comment type="caution">
    <text evidence="10">The sequence shown here is derived from an EMBL/GenBank/DDBJ whole genome shotgun (WGS) entry which is preliminary data.</text>
</comment>
<dbReference type="AlphaFoldDB" id="A0A9D8PNS1"/>
<evidence type="ECO:0000259" key="9">
    <source>
        <dbReference type="SMART" id="SM00790"/>
    </source>
</evidence>
<evidence type="ECO:0000256" key="5">
    <source>
        <dbReference type="ARBA" id="ARBA00023002"/>
    </source>
</evidence>
<dbReference type="Pfam" id="PF02730">
    <property type="entry name" value="AFOR_N"/>
    <property type="match status" value="1"/>
</dbReference>
<dbReference type="GO" id="GO:0016625">
    <property type="term" value="F:oxidoreductase activity, acting on the aldehyde or oxo group of donors, iron-sulfur protein as acceptor"/>
    <property type="evidence" value="ECO:0007669"/>
    <property type="project" value="InterPro"/>
</dbReference>
<dbReference type="InterPro" id="IPR013983">
    <property type="entry name" value="Ald_Fedxn_OxRdtase_N"/>
</dbReference>
<organism evidence="10 11">
    <name type="scientific">Candidatus Zymogenus saltonus</name>
    <dbReference type="NCBI Taxonomy" id="2844893"/>
    <lineage>
        <taxon>Bacteria</taxon>
        <taxon>Deltaproteobacteria</taxon>
        <taxon>Candidatus Zymogenia</taxon>
        <taxon>Candidatus Zymogeniales</taxon>
        <taxon>Candidatus Zymogenaceae</taxon>
        <taxon>Candidatus Zymogenus</taxon>
    </lineage>
</organism>
<keyword evidence="3" id="KW-0004">4Fe-4S</keyword>
<dbReference type="Gene3D" id="3.60.9.10">
    <property type="entry name" value="Aldehyde ferredoxin oxidoreductase, N-terminal domain"/>
    <property type="match status" value="1"/>
</dbReference>
<dbReference type="InterPro" id="IPR013985">
    <property type="entry name" value="Ald_Fedxn_OxRdtase_dom3"/>
</dbReference>
<dbReference type="InterPro" id="IPR051919">
    <property type="entry name" value="W-dependent_AOR"/>
</dbReference>
<dbReference type="InterPro" id="IPR013984">
    <property type="entry name" value="Ald_Fedxn_OxRdtase_dom2"/>
</dbReference>
<dbReference type="InterPro" id="IPR036503">
    <property type="entry name" value="Ald_Fedxn_OxRdtase_N_sf"/>
</dbReference>
<evidence type="ECO:0000256" key="3">
    <source>
        <dbReference type="ARBA" id="ARBA00022485"/>
    </source>
</evidence>
<keyword evidence="5" id="KW-0560">Oxidoreductase</keyword>